<dbReference type="EMBL" id="CP003539">
    <property type="protein sequence ID" value="AFX99013.1"/>
    <property type="molecule type" value="Genomic_DNA"/>
</dbReference>
<dbReference type="AlphaFoldDB" id="K7Z4S2"/>
<dbReference type="Proteomes" id="UP000010077">
    <property type="component" value="Chromosome"/>
</dbReference>
<gene>
    <name evidence="1" type="ORF">A1OE_828</name>
</gene>
<dbReference type="STRING" id="1193729.A1OE_828"/>
<sequence>MLINISRIAILKIGKLQSILVFMTIRLIIGNIKANFTNSYLWYLTG</sequence>
<name>K7Z4S2_9PROT</name>
<proteinExistence type="predicted"/>
<organism evidence="1 2">
    <name type="scientific">Candidatus Endolissoclinum faulkneri L2</name>
    <dbReference type="NCBI Taxonomy" id="1193729"/>
    <lineage>
        <taxon>Bacteria</taxon>
        <taxon>Pseudomonadati</taxon>
        <taxon>Pseudomonadota</taxon>
        <taxon>Alphaproteobacteria</taxon>
        <taxon>Rhodospirillales</taxon>
        <taxon>Rhodospirillaceae</taxon>
        <taxon>Candidatus Endolissoclinum</taxon>
    </lineage>
</organism>
<protein>
    <submittedName>
        <fullName evidence="1">Uncharacterized protein</fullName>
    </submittedName>
</protein>
<accession>K7Z4S2</accession>
<reference evidence="1 2" key="1">
    <citation type="journal article" date="2012" name="Proc. Natl. Acad. Sci. U.S.A.">
        <title>Genome streamlining and chemical defense in a coral reef symbiosis.</title>
        <authorList>
            <person name="Kwan J.C."/>
            <person name="Donia M.S."/>
            <person name="Han A.W."/>
            <person name="Hirose E."/>
            <person name="Haygood M.G."/>
            <person name="Schmidt E.W."/>
        </authorList>
    </citation>
    <scope>NUCLEOTIDE SEQUENCE [LARGE SCALE GENOMIC DNA]</scope>
    <source>
        <strain evidence="1 2">L2</strain>
    </source>
</reference>
<evidence type="ECO:0000313" key="2">
    <source>
        <dbReference type="Proteomes" id="UP000010077"/>
    </source>
</evidence>
<dbReference type="KEGG" id="thal:A1OE_828"/>
<evidence type="ECO:0000313" key="1">
    <source>
        <dbReference type="EMBL" id="AFX99013.1"/>
    </source>
</evidence>
<dbReference type="HOGENOM" id="CLU_3181440_0_0_5"/>
<keyword evidence="2" id="KW-1185">Reference proteome</keyword>